<organism evidence="1 2">
    <name type="scientific">Quercus suber</name>
    <name type="common">Cork oak</name>
    <dbReference type="NCBI Taxonomy" id="58331"/>
    <lineage>
        <taxon>Eukaryota</taxon>
        <taxon>Viridiplantae</taxon>
        <taxon>Streptophyta</taxon>
        <taxon>Embryophyta</taxon>
        <taxon>Tracheophyta</taxon>
        <taxon>Spermatophyta</taxon>
        <taxon>Magnoliopsida</taxon>
        <taxon>eudicotyledons</taxon>
        <taxon>Gunneridae</taxon>
        <taxon>Pentapetalae</taxon>
        <taxon>rosids</taxon>
        <taxon>fabids</taxon>
        <taxon>Fagales</taxon>
        <taxon>Fagaceae</taxon>
        <taxon>Quercus</taxon>
    </lineage>
</organism>
<name>A0AAW0K029_QUESU</name>
<dbReference type="EMBL" id="PKMF04000425">
    <property type="protein sequence ID" value="KAK7832438.1"/>
    <property type="molecule type" value="Genomic_DNA"/>
</dbReference>
<dbReference type="AlphaFoldDB" id="A0AAW0K029"/>
<accession>A0AAW0K029</accession>
<dbReference type="Proteomes" id="UP000237347">
    <property type="component" value="Unassembled WGS sequence"/>
</dbReference>
<protein>
    <submittedName>
        <fullName evidence="1">Uncharacterized protein</fullName>
    </submittedName>
</protein>
<evidence type="ECO:0000313" key="1">
    <source>
        <dbReference type="EMBL" id="KAK7832438.1"/>
    </source>
</evidence>
<comment type="caution">
    <text evidence="1">The sequence shown here is derived from an EMBL/GenBank/DDBJ whole genome shotgun (WGS) entry which is preliminary data.</text>
</comment>
<gene>
    <name evidence="1" type="ORF">CFP56_026532</name>
</gene>
<sequence length="141" mass="15129">MTCLGKNTHQLLALQKANPRFGAALHKLRAYVTRALDGSLEMMCLPFSSKTIGPGMVHFVISFMGPSIPATSPLRLWMSETPTAIGTSTLYPLCYPNMSVISSMLPSNPSPPYKTTCPHGTTLLTASLNLDQPTSSSLTSL</sequence>
<reference evidence="1 2" key="1">
    <citation type="journal article" date="2018" name="Sci. Data">
        <title>The draft genome sequence of cork oak.</title>
        <authorList>
            <person name="Ramos A.M."/>
            <person name="Usie A."/>
            <person name="Barbosa P."/>
            <person name="Barros P.M."/>
            <person name="Capote T."/>
            <person name="Chaves I."/>
            <person name="Simoes F."/>
            <person name="Abreu I."/>
            <person name="Carrasquinho I."/>
            <person name="Faro C."/>
            <person name="Guimaraes J.B."/>
            <person name="Mendonca D."/>
            <person name="Nobrega F."/>
            <person name="Rodrigues L."/>
            <person name="Saibo N.J.M."/>
            <person name="Varela M.C."/>
            <person name="Egas C."/>
            <person name="Matos J."/>
            <person name="Miguel C.M."/>
            <person name="Oliveira M.M."/>
            <person name="Ricardo C.P."/>
            <person name="Goncalves S."/>
        </authorList>
    </citation>
    <scope>NUCLEOTIDE SEQUENCE [LARGE SCALE GENOMIC DNA]</scope>
    <source>
        <strain evidence="2">cv. HL8</strain>
    </source>
</reference>
<proteinExistence type="predicted"/>
<keyword evidence="2" id="KW-1185">Reference proteome</keyword>
<evidence type="ECO:0000313" key="2">
    <source>
        <dbReference type="Proteomes" id="UP000237347"/>
    </source>
</evidence>